<name>A0A0D3J8R5_EMIH1</name>
<evidence type="ECO:0000256" key="2">
    <source>
        <dbReference type="ARBA" id="ARBA00005389"/>
    </source>
</evidence>
<keyword evidence="8" id="KW-1185">Reference proteome</keyword>
<dbReference type="EnsemblProtists" id="EOD19900">
    <property type="protein sequence ID" value="EOD19900"/>
    <property type="gene ID" value="EMIHUDRAFT_242453"/>
</dbReference>
<organism evidence="7 8">
    <name type="scientific">Emiliania huxleyi (strain CCMP1516)</name>
    <dbReference type="NCBI Taxonomy" id="280463"/>
    <lineage>
        <taxon>Eukaryota</taxon>
        <taxon>Haptista</taxon>
        <taxon>Haptophyta</taxon>
        <taxon>Prymnesiophyceae</taxon>
        <taxon>Isochrysidales</taxon>
        <taxon>Noelaerhabdaceae</taxon>
        <taxon>Emiliania</taxon>
    </lineage>
</organism>
<dbReference type="Pfam" id="PF09748">
    <property type="entry name" value="Med10"/>
    <property type="match status" value="1"/>
</dbReference>
<reference evidence="8" key="1">
    <citation type="journal article" date="2013" name="Nature">
        <title>Pan genome of the phytoplankton Emiliania underpins its global distribution.</title>
        <authorList>
            <person name="Read B.A."/>
            <person name="Kegel J."/>
            <person name="Klute M.J."/>
            <person name="Kuo A."/>
            <person name="Lefebvre S.C."/>
            <person name="Maumus F."/>
            <person name="Mayer C."/>
            <person name="Miller J."/>
            <person name="Monier A."/>
            <person name="Salamov A."/>
            <person name="Young J."/>
            <person name="Aguilar M."/>
            <person name="Claverie J.M."/>
            <person name="Frickenhaus S."/>
            <person name="Gonzalez K."/>
            <person name="Herman E.K."/>
            <person name="Lin Y.C."/>
            <person name="Napier J."/>
            <person name="Ogata H."/>
            <person name="Sarno A.F."/>
            <person name="Shmutz J."/>
            <person name="Schroeder D."/>
            <person name="de Vargas C."/>
            <person name="Verret F."/>
            <person name="von Dassow P."/>
            <person name="Valentin K."/>
            <person name="Van de Peer Y."/>
            <person name="Wheeler G."/>
            <person name="Dacks J.B."/>
            <person name="Delwiche C.F."/>
            <person name="Dyhrman S.T."/>
            <person name="Glockner G."/>
            <person name="John U."/>
            <person name="Richards T."/>
            <person name="Worden A.Z."/>
            <person name="Zhang X."/>
            <person name="Grigoriev I.V."/>
            <person name="Allen A.E."/>
            <person name="Bidle K."/>
            <person name="Borodovsky M."/>
            <person name="Bowler C."/>
            <person name="Brownlee C."/>
            <person name="Cock J.M."/>
            <person name="Elias M."/>
            <person name="Gladyshev V.N."/>
            <person name="Groth M."/>
            <person name="Guda C."/>
            <person name="Hadaegh A."/>
            <person name="Iglesias-Rodriguez M.D."/>
            <person name="Jenkins J."/>
            <person name="Jones B.M."/>
            <person name="Lawson T."/>
            <person name="Leese F."/>
            <person name="Lindquist E."/>
            <person name="Lobanov A."/>
            <person name="Lomsadze A."/>
            <person name="Malik S.B."/>
            <person name="Marsh M.E."/>
            <person name="Mackinder L."/>
            <person name="Mock T."/>
            <person name="Mueller-Roeber B."/>
            <person name="Pagarete A."/>
            <person name="Parker M."/>
            <person name="Probert I."/>
            <person name="Quesneville H."/>
            <person name="Raines C."/>
            <person name="Rensing S.A."/>
            <person name="Riano-Pachon D.M."/>
            <person name="Richier S."/>
            <person name="Rokitta S."/>
            <person name="Shiraiwa Y."/>
            <person name="Soanes D.M."/>
            <person name="van der Giezen M."/>
            <person name="Wahlund T.M."/>
            <person name="Williams B."/>
            <person name="Wilson W."/>
            <person name="Wolfe G."/>
            <person name="Wurch L.L."/>
        </authorList>
    </citation>
    <scope>NUCLEOTIDE SEQUENCE</scope>
</reference>
<keyword evidence="3 6" id="KW-0805">Transcription regulation</keyword>
<keyword evidence="4 6" id="KW-0804">Transcription</keyword>
<dbReference type="RefSeq" id="XP_005783552.1">
    <property type="nucleotide sequence ID" value="XM_005783495.1"/>
</dbReference>
<evidence type="ECO:0000256" key="1">
    <source>
        <dbReference type="ARBA" id="ARBA00004123"/>
    </source>
</evidence>
<protein>
    <recommendedName>
        <fullName evidence="6">Mediator of RNA polymerase II transcription subunit 10</fullName>
    </recommendedName>
    <alternativeName>
        <fullName evidence="6">Mediator complex subunit 10</fullName>
    </alternativeName>
</protein>
<dbReference type="Proteomes" id="UP000013827">
    <property type="component" value="Unassembled WGS sequence"/>
</dbReference>
<dbReference type="GO" id="GO:0003712">
    <property type="term" value="F:transcription coregulator activity"/>
    <property type="evidence" value="ECO:0007669"/>
    <property type="project" value="InterPro"/>
</dbReference>
<proteinExistence type="inferred from homology"/>
<reference evidence="7" key="2">
    <citation type="submission" date="2024-10" db="UniProtKB">
        <authorList>
            <consortium name="EnsemblProtists"/>
        </authorList>
    </citation>
    <scope>IDENTIFICATION</scope>
</reference>
<dbReference type="GO" id="GO:0016592">
    <property type="term" value="C:mediator complex"/>
    <property type="evidence" value="ECO:0007669"/>
    <property type="project" value="InterPro"/>
</dbReference>
<accession>A0A0D3J8R5</accession>
<dbReference type="RefSeq" id="XP_005772329.1">
    <property type="nucleotide sequence ID" value="XM_005772272.1"/>
</dbReference>
<dbReference type="AlphaFoldDB" id="A0A0D3J8R5"/>
<dbReference type="KEGG" id="ehx:EMIHUDRAFT_242453"/>
<evidence type="ECO:0000256" key="6">
    <source>
        <dbReference type="RuleBase" id="RU364146"/>
    </source>
</evidence>
<dbReference type="HOGENOM" id="CLU_1931491_0_0_1"/>
<evidence type="ECO:0000313" key="7">
    <source>
        <dbReference type="EnsemblProtists" id="EOD19900"/>
    </source>
</evidence>
<evidence type="ECO:0000256" key="4">
    <source>
        <dbReference type="ARBA" id="ARBA00023163"/>
    </source>
</evidence>
<comment type="function">
    <text evidence="6">Component of the Mediator complex, a coactivator involved in the regulated transcription of nearly all RNA polymerase II-dependent genes. Mediator functions as a bridge to convey information from gene-specific regulatory proteins to the basal RNA polymerase II transcription machinery. Mediator is recruited to promoters by direct interactions with regulatory proteins and serves as a scaffold for the assembly of a functional preinitiation complex with RNA polymerase II and the general transcription factors.</text>
</comment>
<evidence type="ECO:0000256" key="3">
    <source>
        <dbReference type="ARBA" id="ARBA00023015"/>
    </source>
</evidence>
<keyword evidence="5 6" id="KW-0539">Nucleus</keyword>
<evidence type="ECO:0000256" key="5">
    <source>
        <dbReference type="ARBA" id="ARBA00023242"/>
    </source>
</evidence>
<dbReference type="KEGG" id="ehx:EMIHUDRAFT_203247"/>
<evidence type="ECO:0000313" key="8">
    <source>
        <dbReference type="Proteomes" id="UP000013827"/>
    </source>
</evidence>
<dbReference type="PaxDb" id="2903-EOD19900"/>
<gene>
    <name evidence="6" type="primary">MED10</name>
</gene>
<dbReference type="EnsemblProtists" id="EOD31123">
    <property type="protein sequence ID" value="EOD31123"/>
    <property type="gene ID" value="EMIHUDRAFT_203247"/>
</dbReference>
<comment type="subunit">
    <text evidence="6">Component of the Mediator complex.</text>
</comment>
<comment type="subcellular location">
    <subcellularLocation>
        <location evidence="1 6">Nucleus</location>
    </subcellularLocation>
</comment>
<sequence length="131" mass="13671">MADTTATSARTLEQIDHSVSESLSAIHALDAQVQQESPDNAAIRDGIARLVNCMEGLRSVSCPADLRLPMRLVEEFVDADRSPDDFTVAMRKLVEAVEAGGRAKSDALASLAAQVEAAGADAASSSSGADR</sequence>
<dbReference type="InterPro" id="IPR019145">
    <property type="entry name" value="Mediator_Med10"/>
</dbReference>
<comment type="similarity">
    <text evidence="2 6">Belongs to the Mediator complex subunit 10 family.</text>
</comment>
<keyword evidence="6" id="KW-0010">Activator</keyword>
<dbReference type="GO" id="GO:0006357">
    <property type="term" value="P:regulation of transcription by RNA polymerase II"/>
    <property type="evidence" value="ECO:0007669"/>
    <property type="project" value="InterPro"/>
</dbReference>